<dbReference type="EMBL" id="JACAZH010000013">
    <property type="protein sequence ID" value="KAF7351656.1"/>
    <property type="molecule type" value="Genomic_DNA"/>
</dbReference>
<gene>
    <name evidence="2" type="ORF">MSAN_01598200</name>
</gene>
<comment type="caution">
    <text evidence="2">The sequence shown here is derived from an EMBL/GenBank/DDBJ whole genome shotgun (WGS) entry which is preliminary data.</text>
</comment>
<proteinExistence type="predicted"/>
<evidence type="ECO:0000313" key="3">
    <source>
        <dbReference type="Proteomes" id="UP000623467"/>
    </source>
</evidence>
<evidence type="ECO:0000313" key="2">
    <source>
        <dbReference type="EMBL" id="KAF7351656.1"/>
    </source>
</evidence>
<evidence type="ECO:0000256" key="1">
    <source>
        <dbReference type="SAM" id="MobiDB-lite"/>
    </source>
</evidence>
<organism evidence="2 3">
    <name type="scientific">Mycena sanguinolenta</name>
    <dbReference type="NCBI Taxonomy" id="230812"/>
    <lineage>
        <taxon>Eukaryota</taxon>
        <taxon>Fungi</taxon>
        <taxon>Dikarya</taxon>
        <taxon>Basidiomycota</taxon>
        <taxon>Agaricomycotina</taxon>
        <taxon>Agaricomycetes</taxon>
        <taxon>Agaricomycetidae</taxon>
        <taxon>Agaricales</taxon>
        <taxon>Marasmiineae</taxon>
        <taxon>Mycenaceae</taxon>
        <taxon>Mycena</taxon>
    </lineage>
</organism>
<keyword evidence="3" id="KW-1185">Reference proteome</keyword>
<dbReference type="Proteomes" id="UP000623467">
    <property type="component" value="Unassembled WGS sequence"/>
</dbReference>
<dbReference type="AlphaFoldDB" id="A0A8H7CXK2"/>
<name>A0A8H7CXK2_9AGAR</name>
<accession>A0A8H7CXK2</accession>
<sequence length="189" mass="21449">MLGICHPGPEFDCWLDLGFCASQDEAEEGFLDYTYQMLASYCSYDEFFTAYANSTIIQLLDTRGLRGRRIIHPYLEDVLSGSPVVFKSVWTLKQYLEQSRRGQSDLPPSVEVDYGFINCTTDSERQDLKDLYTNIFQKTLRQSSTAARSLRVRLAIRVRGGVVSGDEEKEKQGQEIPETPAEYVSTSQS</sequence>
<reference evidence="2" key="1">
    <citation type="submission" date="2020-05" db="EMBL/GenBank/DDBJ databases">
        <title>Mycena genomes resolve the evolution of fungal bioluminescence.</title>
        <authorList>
            <person name="Tsai I.J."/>
        </authorList>
    </citation>
    <scope>NUCLEOTIDE SEQUENCE</scope>
    <source>
        <strain evidence="2">160909Yilan</strain>
    </source>
</reference>
<protein>
    <submittedName>
        <fullName evidence="2">MYND-type domain-containing protein</fullName>
    </submittedName>
</protein>
<dbReference type="OrthoDB" id="4851849at2759"/>
<feature type="region of interest" description="Disordered" evidence="1">
    <location>
        <begin position="163"/>
        <end position="189"/>
    </location>
</feature>